<dbReference type="InterPro" id="IPR010281">
    <property type="entry name" value="DUF885"/>
</dbReference>
<reference evidence="1 2" key="1">
    <citation type="submission" date="2021-10" db="EMBL/GenBank/DDBJ databases">
        <title>Anaerobic single-cell dispensing facilitates the cultivation of human gut bacteria.</title>
        <authorList>
            <person name="Afrizal A."/>
        </authorList>
    </citation>
    <scope>NUCLEOTIDE SEQUENCE [LARGE SCALE GENOMIC DNA]</scope>
    <source>
        <strain evidence="1 2">CLA-AA-H244</strain>
    </source>
</reference>
<sequence length="572" mass="64427">MQSSLEHDALSLHFVMAYPNLQGIHLKDAALPVYSKEASEASAASRQKFLSVLSFLDSKKLNEEERYTYDLLCDRLALDLEESDFSYYEEPLSPTSGMQSELLLLFAEYPFYTADDVETYLSLLQSVPDYVQGLLSYESEKSAAGLFMEKEDAKKSAQQCREILTKEALSSGTHFLQTTFSSRLASLLQKGLLTAKQQSQYEAQNQSLLSKSVLPAWQSLADGLEQLSDTGRTRGGLSQKPDGRQYYAWLVKESTGSSLSMDQLYLLLQKQFQKTYKEMKQTLTTYQELTGGTPDLAPVNDGFPLSDPTAILEDLQNRMQQDFPALADLTAQTVQCDIQDVDAGLEAYSSPAFYMIPPIDALMQNTIRINRSSTADGIELYTTLAHEGYPGHLYQTVYSSLVCDTQTLPIRKLFSYGGYVEGWAYYTERISYEYAAQVLAEAEGSLGSSYPTALLCTLLAQQRDLQINLFCLLDLSLHYYGAEESELLRSLESFGLSEEQSERVYDYLRTAPAVYLKYYVGYLEMNALKKRAELQWSDNFSLLRFHRFVLEAGPSDFENLTKRLKQTAAKTG</sequence>
<dbReference type="PANTHER" id="PTHR33361:SF2">
    <property type="entry name" value="DUF885 DOMAIN-CONTAINING PROTEIN"/>
    <property type="match status" value="1"/>
</dbReference>
<evidence type="ECO:0000313" key="1">
    <source>
        <dbReference type="EMBL" id="MCC2168528.1"/>
    </source>
</evidence>
<gene>
    <name evidence="1" type="ORF">LKD45_12655</name>
</gene>
<dbReference type="Proteomes" id="UP001199355">
    <property type="component" value="Unassembled WGS sequence"/>
</dbReference>
<dbReference type="EMBL" id="JAJEQF010000038">
    <property type="protein sequence ID" value="MCC2168528.1"/>
    <property type="molecule type" value="Genomic_DNA"/>
</dbReference>
<keyword evidence="2" id="KW-1185">Reference proteome</keyword>
<protein>
    <submittedName>
        <fullName evidence="1">DUF885 domain-containing protein</fullName>
    </submittedName>
</protein>
<dbReference type="PANTHER" id="PTHR33361">
    <property type="entry name" value="GLR0591 PROTEIN"/>
    <property type="match status" value="1"/>
</dbReference>
<dbReference type="RefSeq" id="WP_308728750.1">
    <property type="nucleotide sequence ID" value="NZ_JAJEQF010000038.1"/>
</dbReference>
<accession>A0AAE3DP19</accession>
<dbReference type="AlphaFoldDB" id="A0AAE3DP19"/>
<name>A0AAE3DP19_9FIRM</name>
<comment type="caution">
    <text evidence="1">The sequence shown here is derived from an EMBL/GenBank/DDBJ whole genome shotgun (WGS) entry which is preliminary data.</text>
</comment>
<dbReference type="Pfam" id="PF05960">
    <property type="entry name" value="DUF885"/>
    <property type="match status" value="1"/>
</dbReference>
<evidence type="ECO:0000313" key="2">
    <source>
        <dbReference type="Proteomes" id="UP001199355"/>
    </source>
</evidence>
<proteinExistence type="predicted"/>
<organism evidence="1 2">
    <name type="scientific">Gallintestinimicrobium propionicum</name>
    <dbReference type="NCBI Taxonomy" id="2981770"/>
    <lineage>
        <taxon>Bacteria</taxon>
        <taxon>Bacillati</taxon>
        <taxon>Bacillota</taxon>
        <taxon>Clostridia</taxon>
        <taxon>Lachnospirales</taxon>
        <taxon>Lachnospiraceae</taxon>
        <taxon>Gallintestinimicrobium</taxon>
    </lineage>
</organism>